<proteinExistence type="predicted"/>
<evidence type="ECO:0008006" key="2">
    <source>
        <dbReference type="Google" id="ProtNLM"/>
    </source>
</evidence>
<dbReference type="EMBL" id="BARU01038349">
    <property type="protein sequence ID" value="GAH83706.1"/>
    <property type="molecule type" value="Genomic_DNA"/>
</dbReference>
<accession>X1IMN2</accession>
<dbReference type="Gene3D" id="3.20.20.140">
    <property type="entry name" value="Metal-dependent hydrolases"/>
    <property type="match status" value="1"/>
</dbReference>
<dbReference type="PANTHER" id="PTHR42924:SF3">
    <property type="entry name" value="POLYMERASE_HISTIDINOL PHOSPHATASE N-TERMINAL DOMAIN-CONTAINING PROTEIN"/>
    <property type="match status" value="1"/>
</dbReference>
<dbReference type="SUPFAM" id="SSF89550">
    <property type="entry name" value="PHP domain-like"/>
    <property type="match status" value="1"/>
</dbReference>
<dbReference type="AlphaFoldDB" id="X1IMN2"/>
<dbReference type="GO" id="GO:0035312">
    <property type="term" value="F:5'-3' DNA exonuclease activity"/>
    <property type="evidence" value="ECO:0007669"/>
    <property type="project" value="TreeGrafter"/>
</dbReference>
<comment type="caution">
    <text evidence="1">The sequence shown here is derived from an EMBL/GenBank/DDBJ whole genome shotgun (WGS) entry which is preliminary data.</text>
</comment>
<dbReference type="InterPro" id="IPR016195">
    <property type="entry name" value="Pol/histidinol_Pase-like"/>
</dbReference>
<sequence length="171" mass="19441">IEFDKENIKRFTEEDIKKIQDSVDGAFGRPHIANYLIEKGIVRDKQEAFDKYLVKCDVPKYPLSLAEASELIRNAGGILVQAHPNDPNGTSLVSITPDLDEQARIIKEYMLDYIDGVECWHSRHDAKTTAFYIEFAKKHGLLITGGSDCHQKPLLMGTLDIPDWVAEQFRH</sequence>
<protein>
    <recommendedName>
        <fullName evidence="2">PHP domain-containing protein</fullName>
    </recommendedName>
</protein>
<reference evidence="1" key="1">
    <citation type="journal article" date="2014" name="Front. Microbiol.">
        <title>High frequency of phylogenetically diverse reductive dehalogenase-homologous genes in deep subseafloor sedimentary metagenomes.</title>
        <authorList>
            <person name="Kawai M."/>
            <person name="Futagami T."/>
            <person name="Toyoda A."/>
            <person name="Takaki Y."/>
            <person name="Nishi S."/>
            <person name="Hori S."/>
            <person name="Arai W."/>
            <person name="Tsubouchi T."/>
            <person name="Morono Y."/>
            <person name="Uchiyama I."/>
            <person name="Ito T."/>
            <person name="Fujiyama A."/>
            <person name="Inagaki F."/>
            <person name="Takami H."/>
        </authorList>
    </citation>
    <scope>NUCLEOTIDE SEQUENCE</scope>
    <source>
        <strain evidence="1">Expedition CK06-06</strain>
    </source>
</reference>
<gene>
    <name evidence="1" type="ORF">S03H2_59627</name>
</gene>
<feature type="non-terminal residue" evidence="1">
    <location>
        <position position="1"/>
    </location>
</feature>
<dbReference type="PANTHER" id="PTHR42924">
    <property type="entry name" value="EXONUCLEASE"/>
    <property type="match status" value="1"/>
</dbReference>
<dbReference type="GO" id="GO:0004534">
    <property type="term" value="F:5'-3' RNA exonuclease activity"/>
    <property type="evidence" value="ECO:0007669"/>
    <property type="project" value="TreeGrafter"/>
</dbReference>
<name>X1IMN2_9ZZZZ</name>
<evidence type="ECO:0000313" key="1">
    <source>
        <dbReference type="EMBL" id="GAH83706.1"/>
    </source>
</evidence>
<organism evidence="1">
    <name type="scientific">marine sediment metagenome</name>
    <dbReference type="NCBI Taxonomy" id="412755"/>
    <lineage>
        <taxon>unclassified sequences</taxon>
        <taxon>metagenomes</taxon>
        <taxon>ecological metagenomes</taxon>
    </lineage>
</organism>
<dbReference type="InterPro" id="IPR052018">
    <property type="entry name" value="PHP_domain"/>
</dbReference>